<name>C5G0Q6_ARTOC</name>
<evidence type="ECO:0000313" key="2">
    <source>
        <dbReference type="Proteomes" id="UP000002035"/>
    </source>
</evidence>
<dbReference type="GO" id="GO:0045505">
    <property type="term" value="F:dynein intermediate chain binding"/>
    <property type="evidence" value="ECO:0007669"/>
    <property type="project" value="TreeGrafter"/>
</dbReference>
<keyword evidence="2" id="KW-1185">Reference proteome</keyword>
<dbReference type="GO" id="GO:0005737">
    <property type="term" value="C:cytoplasm"/>
    <property type="evidence" value="ECO:0007669"/>
    <property type="project" value="TreeGrafter"/>
</dbReference>
<proteinExistence type="predicted"/>
<gene>
    <name evidence="1" type="ORF">MCYG_08528</name>
</gene>
<dbReference type="InterPro" id="IPR005334">
    <property type="entry name" value="Tctex-1-like"/>
</dbReference>
<dbReference type="Proteomes" id="UP000002035">
    <property type="component" value="Unassembled WGS sequence"/>
</dbReference>
<dbReference type="GO" id="GO:0005868">
    <property type="term" value="C:cytoplasmic dynein complex"/>
    <property type="evidence" value="ECO:0007669"/>
    <property type="project" value="TreeGrafter"/>
</dbReference>
<dbReference type="VEuPathDB" id="FungiDB:MCYG_08528"/>
<dbReference type="InterPro" id="IPR038586">
    <property type="entry name" value="Tctex-1-like_sf"/>
</dbReference>
<dbReference type="STRING" id="554155.C5G0Q6"/>
<dbReference type="GeneID" id="9223908"/>
<dbReference type="PANTHER" id="PTHR21255">
    <property type="entry name" value="T-COMPLEX-ASSOCIATED-TESTIS-EXPRESSED 1/ DYNEIN LIGHT CHAIN"/>
    <property type="match status" value="1"/>
</dbReference>
<reference evidence="2" key="1">
    <citation type="journal article" date="2012" name="MBio">
        <title>Comparative genome analysis of Trichophyton rubrum and related dermatophytes reveals candidate genes involved in infection.</title>
        <authorList>
            <person name="Martinez D.A."/>
            <person name="Oliver B.G."/>
            <person name="Graeser Y."/>
            <person name="Goldberg J.M."/>
            <person name="Li W."/>
            <person name="Martinez-Rossi N.M."/>
            <person name="Monod M."/>
            <person name="Shelest E."/>
            <person name="Barton R.C."/>
            <person name="Birch E."/>
            <person name="Brakhage A.A."/>
            <person name="Chen Z."/>
            <person name="Gurr S.J."/>
            <person name="Heiman D."/>
            <person name="Heitman J."/>
            <person name="Kosti I."/>
            <person name="Rossi A."/>
            <person name="Saif S."/>
            <person name="Samalova M."/>
            <person name="Saunders C.W."/>
            <person name="Shea T."/>
            <person name="Summerbell R.C."/>
            <person name="Xu J."/>
            <person name="Young S."/>
            <person name="Zeng Q."/>
            <person name="Birren B.W."/>
            <person name="Cuomo C.A."/>
            <person name="White T.C."/>
        </authorList>
    </citation>
    <scope>NUCLEOTIDE SEQUENCE [LARGE SCALE GENOMIC DNA]</scope>
    <source>
        <strain evidence="2">ATCC MYA-4605 / CBS 113480</strain>
    </source>
</reference>
<accession>C5G0Q6</accession>
<dbReference type="OMA" id="CAHSNDW"/>
<dbReference type="OrthoDB" id="10059120at2759"/>
<dbReference type="HOGENOM" id="CLU_109453_1_0_1"/>
<sequence>MAVEPHSSSPIPVEQLTKFATEACDTTLEGVEQYDHEKVSEWSSAAALHTLPQHQGQGLTSIAAAQKQVLQSLIAAIPSDENDNEDSKPDHSKPTYRFNVTCTIIQQGFSSKEGSTTVEAAGRRGMHCASGAYWDTKHDGMWTYKHPAGEEKGMDLVLNIVWFGSLR</sequence>
<protein>
    <recommendedName>
        <fullName evidence="3">Topoisomerase I damage affected protein 2</fullName>
    </recommendedName>
</protein>
<evidence type="ECO:0008006" key="3">
    <source>
        <dbReference type="Google" id="ProtNLM"/>
    </source>
</evidence>
<dbReference type="Gene3D" id="3.30.1140.40">
    <property type="entry name" value="Tctex-1"/>
    <property type="match status" value="1"/>
</dbReference>
<dbReference type="RefSeq" id="XP_002842697.1">
    <property type="nucleotide sequence ID" value="XM_002842651.1"/>
</dbReference>
<dbReference type="Pfam" id="PF03645">
    <property type="entry name" value="Tctex-1"/>
    <property type="match status" value="1"/>
</dbReference>
<dbReference type="GO" id="GO:0007018">
    <property type="term" value="P:microtubule-based movement"/>
    <property type="evidence" value="ECO:0007669"/>
    <property type="project" value="TreeGrafter"/>
</dbReference>
<organism evidence="1 2">
    <name type="scientific">Arthroderma otae (strain ATCC MYA-4605 / CBS 113480)</name>
    <name type="common">Microsporum canis</name>
    <dbReference type="NCBI Taxonomy" id="554155"/>
    <lineage>
        <taxon>Eukaryota</taxon>
        <taxon>Fungi</taxon>
        <taxon>Dikarya</taxon>
        <taxon>Ascomycota</taxon>
        <taxon>Pezizomycotina</taxon>
        <taxon>Eurotiomycetes</taxon>
        <taxon>Eurotiomycetidae</taxon>
        <taxon>Onygenales</taxon>
        <taxon>Arthrodermataceae</taxon>
        <taxon>Microsporum</taxon>
    </lineage>
</organism>
<dbReference type="eggNOG" id="ENOG502SQGV">
    <property type="taxonomic scope" value="Eukaryota"/>
</dbReference>
<dbReference type="PANTHER" id="PTHR21255:SF4">
    <property type="entry name" value="DYNEIN LIGHT CHAIN TCTEX-TYPE"/>
    <property type="match status" value="1"/>
</dbReference>
<dbReference type="EMBL" id="DS995709">
    <property type="protein sequence ID" value="EEQ35709.1"/>
    <property type="molecule type" value="Genomic_DNA"/>
</dbReference>
<dbReference type="AlphaFoldDB" id="C5G0Q6"/>
<evidence type="ECO:0000313" key="1">
    <source>
        <dbReference type="EMBL" id="EEQ35709.1"/>
    </source>
</evidence>